<evidence type="ECO:0000256" key="1">
    <source>
        <dbReference type="ARBA" id="ARBA00023121"/>
    </source>
</evidence>
<dbReference type="InterPro" id="IPR003797">
    <property type="entry name" value="DegV"/>
</dbReference>
<accession>A0A3B0WD10</accession>
<dbReference type="NCBIfam" id="TIGR00762">
    <property type="entry name" value="DegV"/>
    <property type="match status" value="1"/>
</dbReference>
<evidence type="ECO:0008006" key="3">
    <source>
        <dbReference type="Google" id="ProtNLM"/>
    </source>
</evidence>
<dbReference type="PANTHER" id="PTHR33434:SF2">
    <property type="entry name" value="FATTY ACID-BINDING PROTEIN TM_1468"/>
    <property type="match status" value="1"/>
</dbReference>
<sequence>MTIKIVTDSACDVPPELADQFDITVVPVYINVGENSFLEGVEITREQFYDQLPTYSVYPTTAAPAIGTFSNVYEQLTAAGATQILSMHIAHGLSATYNAARIGAAEANSAPVTLFDTRQITLGAGLLVLLAAEAAASGQTVAQICAMLNQRVKRTRVFGMIDSLESLHRSGRVSWAQFGIGTLLQIKPIMLIADGVISAAAKVRTRKRAVSQMLKMVSELAPFERLAIIHVNAQEAAEELYQRSSQLFAAHSAAAPLIQGITPAVGTHLGVGAVGFALVTTQA</sequence>
<gene>
    <name evidence="2" type="ORF">MNBD_CHLOROFLEXI01-2060</name>
</gene>
<keyword evidence="1" id="KW-0446">Lipid-binding</keyword>
<dbReference type="PANTHER" id="PTHR33434">
    <property type="entry name" value="DEGV DOMAIN-CONTAINING PROTEIN DR_1986-RELATED"/>
    <property type="match status" value="1"/>
</dbReference>
<dbReference type="AlphaFoldDB" id="A0A3B0WD10"/>
<dbReference type="EMBL" id="UOEU01000920">
    <property type="protein sequence ID" value="VAW42446.1"/>
    <property type="molecule type" value="Genomic_DNA"/>
</dbReference>
<dbReference type="InterPro" id="IPR043168">
    <property type="entry name" value="DegV_C"/>
</dbReference>
<dbReference type="GO" id="GO:0008289">
    <property type="term" value="F:lipid binding"/>
    <property type="evidence" value="ECO:0007669"/>
    <property type="project" value="UniProtKB-KW"/>
</dbReference>
<reference evidence="2" key="1">
    <citation type="submission" date="2018-06" db="EMBL/GenBank/DDBJ databases">
        <authorList>
            <person name="Zhirakovskaya E."/>
        </authorList>
    </citation>
    <scope>NUCLEOTIDE SEQUENCE</scope>
</reference>
<name>A0A3B0WD10_9ZZZZ</name>
<dbReference type="Gene3D" id="3.40.50.10170">
    <property type="match status" value="1"/>
</dbReference>
<evidence type="ECO:0000313" key="2">
    <source>
        <dbReference type="EMBL" id="VAW42446.1"/>
    </source>
</evidence>
<organism evidence="2">
    <name type="scientific">hydrothermal vent metagenome</name>
    <dbReference type="NCBI Taxonomy" id="652676"/>
    <lineage>
        <taxon>unclassified sequences</taxon>
        <taxon>metagenomes</taxon>
        <taxon>ecological metagenomes</taxon>
    </lineage>
</organism>
<proteinExistence type="predicted"/>
<protein>
    <recommendedName>
        <fullName evidence="3">DegV family protein</fullName>
    </recommendedName>
</protein>
<dbReference type="PROSITE" id="PS51482">
    <property type="entry name" value="DEGV"/>
    <property type="match status" value="1"/>
</dbReference>
<dbReference type="SUPFAM" id="SSF82549">
    <property type="entry name" value="DAK1/DegV-like"/>
    <property type="match status" value="1"/>
</dbReference>
<dbReference type="Gene3D" id="3.30.1180.10">
    <property type="match status" value="1"/>
</dbReference>
<dbReference type="Pfam" id="PF02645">
    <property type="entry name" value="DegV"/>
    <property type="match status" value="1"/>
</dbReference>
<dbReference type="InterPro" id="IPR050270">
    <property type="entry name" value="DegV_domain_contain"/>
</dbReference>